<evidence type="ECO:0000313" key="16">
    <source>
        <dbReference type="EMBL" id="CAB4701964.1"/>
    </source>
</evidence>
<keyword evidence="13" id="KW-0464">Manganese</keyword>
<dbReference type="InterPro" id="IPR012337">
    <property type="entry name" value="RNaseH-like_sf"/>
</dbReference>
<dbReference type="EMBL" id="CAFBMT010000010">
    <property type="protein sequence ID" value="CAB4938242.1"/>
    <property type="molecule type" value="Genomic_DNA"/>
</dbReference>
<gene>
    <name evidence="16" type="ORF">UFOPK2656_00112</name>
    <name evidence="17" type="ORF">UFOPK3099_01309</name>
    <name evidence="18" type="ORF">UFOPK3267_00578</name>
    <name evidence="19" type="ORF">UFOPK3651_01962</name>
    <name evidence="20" type="ORF">UFOPK3931_02604</name>
    <name evidence="15" type="ORF">UFOPK4189_02953</name>
</gene>
<keyword evidence="10" id="KW-0479">Metal-binding</keyword>
<dbReference type="InterPro" id="IPR036397">
    <property type="entry name" value="RNaseH_sf"/>
</dbReference>
<evidence type="ECO:0000313" key="20">
    <source>
        <dbReference type="EMBL" id="CAB5007287.1"/>
    </source>
</evidence>
<dbReference type="Pfam" id="PF01351">
    <property type="entry name" value="RNase_HII"/>
    <property type="match status" value="1"/>
</dbReference>
<dbReference type="Gene3D" id="3.30.420.10">
    <property type="entry name" value="Ribonuclease H-like superfamily/Ribonuclease H"/>
    <property type="match status" value="1"/>
</dbReference>
<dbReference type="EMBL" id="CAESGF010000026">
    <property type="protein sequence ID" value="CAB4365201.1"/>
    <property type="molecule type" value="Genomic_DNA"/>
</dbReference>
<dbReference type="GO" id="GO:0046872">
    <property type="term" value="F:metal ion binding"/>
    <property type="evidence" value="ECO:0007669"/>
    <property type="project" value="UniProtKB-KW"/>
</dbReference>
<evidence type="ECO:0000256" key="8">
    <source>
        <dbReference type="ARBA" id="ARBA00022490"/>
    </source>
</evidence>
<dbReference type="HAMAP" id="MF_00052_B">
    <property type="entry name" value="RNase_HII_B"/>
    <property type="match status" value="1"/>
</dbReference>
<keyword evidence="11" id="KW-0255">Endonuclease</keyword>
<evidence type="ECO:0000256" key="3">
    <source>
        <dbReference type="ARBA" id="ARBA00001946"/>
    </source>
</evidence>
<evidence type="ECO:0000256" key="2">
    <source>
        <dbReference type="ARBA" id="ARBA00001936"/>
    </source>
</evidence>
<dbReference type="PROSITE" id="PS51975">
    <property type="entry name" value="RNASE_H_2"/>
    <property type="match status" value="1"/>
</dbReference>
<evidence type="ECO:0000256" key="9">
    <source>
        <dbReference type="ARBA" id="ARBA00022722"/>
    </source>
</evidence>
<dbReference type="SUPFAM" id="SSF53098">
    <property type="entry name" value="Ribonuclease H-like"/>
    <property type="match status" value="1"/>
</dbReference>
<evidence type="ECO:0000256" key="7">
    <source>
        <dbReference type="ARBA" id="ARBA00019179"/>
    </source>
</evidence>
<protein>
    <recommendedName>
        <fullName evidence="7">Ribonuclease HII</fullName>
        <ecNumber evidence="6">3.1.26.4</ecNumber>
    </recommendedName>
</protein>
<dbReference type="EMBL" id="CAFAAV010000088">
    <property type="protein sequence ID" value="CAB4819579.1"/>
    <property type="molecule type" value="Genomic_DNA"/>
</dbReference>
<dbReference type="EC" id="3.1.26.4" evidence="6"/>
<dbReference type="PANTHER" id="PTHR10954:SF18">
    <property type="entry name" value="RIBONUCLEASE HII"/>
    <property type="match status" value="1"/>
</dbReference>
<dbReference type="InterPro" id="IPR022898">
    <property type="entry name" value="RNase_HII"/>
</dbReference>
<evidence type="ECO:0000313" key="15">
    <source>
        <dbReference type="EMBL" id="CAB4365201.1"/>
    </source>
</evidence>
<comment type="similarity">
    <text evidence="5">Belongs to the RNase HII family.</text>
</comment>
<evidence type="ECO:0000313" key="17">
    <source>
        <dbReference type="EMBL" id="CAB4819579.1"/>
    </source>
</evidence>
<dbReference type="InterPro" id="IPR024567">
    <property type="entry name" value="RNase_HII/HIII_dom"/>
</dbReference>
<dbReference type="InterPro" id="IPR001352">
    <property type="entry name" value="RNase_HII/HIII"/>
</dbReference>
<sequence length="223" mass="24878">MAGPAPTRAIEKELWAEGYDVVVGIDEVGRGAWAGPLMVGAAILPRYTRVNGVRDSKMLSEKRREALFDRIADWCDAWAVGAASQAECDRMGMAAAQKLAAERAIQALGVRPDAAVVDGKWDFVTPHVRHVEMRVKADRICLSVAAASILAKVTRDRLMREDAEHYPQWSFDTNKGYPCHLHRAALQAYGPCAIHRRSWVFMDHYVPWPGVQRTQQPVQPSLF</sequence>
<dbReference type="CDD" id="cd07182">
    <property type="entry name" value="RNase_HII_bacteria_HII_like"/>
    <property type="match status" value="1"/>
</dbReference>
<dbReference type="GO" id="GO:0006298">
    <property type="term" value="P:mismatch repair"/>
    <property type="evidence" value="ECO:0007669"/>
    <property type="project" value="TreeGrafter"/>
</dbReference>
<keyword evidence="9" id="KW-0540">Nuclease</keyword>
<organism evidence="19">
    <name type="scientific">freshwater metagenome</name>
    <dbReference type="NCBI Taxonomy" id="449393"/>
    <lineage>
        <taxon>unclassified sequences</taxon>
        <taxon>metagenomes</taxon>
        <taxon>ecological metagenomes</taxon>
    </lineage>
</organism>
<evidence type="ECO:0000256" key="13">
    <source>
        <dbReference type="ARBA" id="ARBA00023211"/>
    </source>
</evidence>
<evidence type="ECO:0000313" key="19">
    <source>
        <dbReference type="EMBL" id="CAB4938242.1"/>
    </source>
</evidence>
<keyword evidence="12" id="KW-0378">Hydrolase</keyword>
<dbReference type="GO" id="GO:0005737">
    <property type="term" value="C:cytoplasm"/>
    <property type="evidence" value="ECO:0007669"/>
    <property type="project" value="UniProtKB-SubCell"/>
</dbReference>
<dbReference type="EMBL" id="CAEZYF010000001">
    <property type="protein sequence ID" value="CAB4701964.1"/>
    <property type="molecule type" value="Genomic_DNA"/>
</dbReference>
<evidence type="ECO:0000256" key="1">
    <source>
        <dbReference type="ARBA" id="ARBA00000077"/>
    </source>
</evidence>
<dbReference type="GO" id="GO:0003723">
    <property type="term" value="F:RNA binding"/>
    <property type="evidence" value="ECO:0007669"/>
    <property type="project" value="InterPro"/>
</dbReference>
<evidence type="ECO:0000256" key="11">
    <source>
        <dbReference type="ARBA" id="ARBA00022759"/>
    </source>
</evidence>
<evidence type="ECO:0000256" key="5">
    <source>
        <dbReference type="ARBA" id="ARBA00007383"/>
    </source>
</evidence>
<dbReference type="GO" id="GO:0032299">
    <property type="term" value="C:ribonuclease H2 complex"/>
    <property type="evidence" value="ECO:0007669"/>
    <property type="project" value="TreeGrafter"/>
</dbReference>
<comment type="cofactor">
    <cofactor evidence="2">
        <name>Mn(2+)</name>
        <dbReference type="ChEBI" id="CHEBI:29035"/>
    </cofactor>
</comment>
<reference evidence="19" key="1">
    <citation type="submission" date="2020-05" db="EMBL/GenBank/DDBJ databases">
        <authorList>
            <person name="Chiriac C."/>
            <person name="Salcher M."/>
            <person name="Ghai R."/>
            <person name="Kavagutti S V."/>
        </authorList>
    </citation>
    <scope>NUCLEOTIDE SEQUENCE</scope>
</reference>
<evidence type="ECO:0000256" key="4">
    <source>
        <dbReference type="ARBA" id="ARBA00004496"/>
    </source>
</evidence>
<dbReference type="EMBL" id="CAFBOL010000094">
    <property type="protein sequence ID" value="CAB5007287.1"/>
    <property type="molecule type" value="Genomic_DNA"/>
</dbReference>
<dbReference type="AlphaFoldDB" id="A0A6J7J716"/>
<dbReference type="GO" id="GO:0043137">
    <property type="term" value="P:DNA replication, removal of RNA primer"/>
    <property type="evidence" value="ECO:0007669"/>
    <property type="project" value="TreeGrafter"/>
</dbReference>
<dbReference type="NCBIfam" id="NF000595">
    <property type="entry name" value="PRK00015.1-3"/>
    <property type="match status" value="1"/>
</dbReference>
<evidence type="ECO:0000256" key="10">
    <source>
        <dbReference type="ARBA" id="ARBA00022723"/>
    </source>
</evidence>
<feature type="domain" description="RNase H type-2" evidence="14">
    <location>
        <begin position="20"/>
        <end position="220"/>
    </location>
</feature>
<name>A0A6J7J716_9ZZZZ</name>
<comment type="subcellular location">
    <subcellularLocation>
        <location evidence="4">Cytoplasm</location>
    </subcellularLocation>
</comment>
<dbReference type="EMBL" id="CAFBIY010000021">
    <property type="protein sequence ID" value="CAB4847888.1"/>
    <property type="molecule type" value="Genomic_DNA"/>
</dbReference>
<dbReference type="PANTHER" id="PTHR10954">
    <property type="entry name" value="RIBONUCLEASE H2 SUBUNIT A"/>
    <property type="match status" value="1"/>
</dbReference>
<keyword evidence="8" id="KW-0963">Cytoplasm</keyword>
<evidence type="ECO:0000313" key="18">
    <source>
        <dbReference type="EMBL" id="CAB4847888.1"/>
    </source>
</evidence>
<evidence type="ECO:0000259" key="14">
    <source>
        <dbReference type="PROSITE" id="PS51975"/>
    </source>
</evidence>
<comment type="cofactor">
    <cofactor evidence="3">
        <name>Mg(2+)</name>
        <dbReference type="ChEBI" id="CHEBI:18420"/>
    </cofactor>
</comment>
<dbReference type="GO" id="GO:0004523">
    <property type="term" value="F:RNA-DNA hybrid ribonuclease activity"/>
    <property type="evidence" value="ECO:0007669"/>
    <property type="project" value="UniProtKB-EC"/>
</dbReference>
<accession>A0A6J7J716</accession>
<evidence type="ECO:0000256" key="12">
    <source>
        <dbReference type="ARBA" id="ARBA00022801"/>
    </source>
</evidence>
<proteinExistence type="inferred from homology"/>
<comment type="catalytic activity">
    <reaction evidence="1">
        <text>Endonucleolytic cleavage to 5'-phosphomonoester.</text>
        <dbReference type="EC" id="3.1.26.4"/>
    </reaction>
</comment>
<evidence type="ECO:0000256" key="6">
    <source>
        <dbReference type="ARBA" id="ARBA00012180"/>
    </source>
</evidence>